<dbReference type="InterPro" id="IPR036259">
    <property type="entry name" value="MFS_trans_sf"/>
</dbReference>
<gene>
    <name evidence="8" type="ORF">L207DRAFT_470999</name>
</gene>
<feature type="transmembrane region" description="Helical" evidence="6">
    <location>
        <begin position="208"/>
        <end position="230"/>
    </location>
</feature>
<dbReference type="SUPFAM" id="SSF103473">
    <property type="entry name" value="MFS general substrate transporter"/>
    <property type="match status" value="1"/>
</dbReference>
<evidence type="ECO:0000259" key="7">
    <source>
        <dbReference type="PROSITE" id="PS50850"/>
    </source>
</evidence>
<accession>A0A2J6R1F8</accession>
<feature type="transmembrane region" description="Helical" evidence="6">
    <location>
        <begin position="323"/>
        <end position="340"/>
    </location>
</feature>
<feature type="transmembrane region" description="Helical" evidence="6">
    <location>
        <begin position="85"/>
        <end position="108"/>
    </location>
</feature>
<dbReference type="Proteomes" id="UP000235786">
    <property type="component" value="Unassembled WGS sequence"/>
</dbReference>
<dbReference type="Pfam" id="PF07690">
    <property type="entry name" value="MFS_1"/>
    <property type="match status" value="1"/>
</dbReference>
<keyword evidence="9" id="KW-1185">Reference proteome</keyword>
<evidence type="ECO:0000256" key="2">
    <source>
        <dbReference type="ARBA" id="ARBA00022448"/>
    </source>
</evidence>
<keyword evidence="5 6" id="KW-0472">Membrane</keyword>
<evidence type="ECO:0000256" key="4">
    <source>
        <dbReference type="ARBA" id="ARBA00022989"/>
    </source>
</evidence>
<dbReference type="GO" id="GO:0016020">
    <property type="term" value="C:membrane"/>
    <property type="evidence" value="ECO:0007669"/>
    <property type="project" value="UniProtKB-SubCell"/>
</dbReference>
<feature type="domain" description="Major facilitator superfamily (MFS) profile" evidence="7">
    <location>
        <begin position="49"/>
        <end position="462"/>
    </location>
</feature>
<dbReference type="PROSITE" id="PS50850">
    <property type="entry name" value="MFS"/>
    <property type="match status" value="1"/>
</dbReference>
<evidence type="ECO:0000313" key="8">
    <source>
        <dbReference type="EMBL" id="PMD32348.1"/>
    </source>
</evidence>
<feature type="transmembrane region" description="Helical" evidence="6">
    <location>
        <begin position="372"/>
        <end position="394"/>
    </location>
</feature>
<feature type="transmembrane region" description="Helical" evidence="6">
    <location>
        <begin position="347"/>
        <end position="366"/>
    </location>
</feature>
<evidence type="ECO:0000313" key="9">
    <source>
        <dbReference type="Proteomes" id="UP000235786"/>
    </source>
</evidence>
<protein>
    <submittedName>
        <fullName evidence="8">MFS general substrate transporter</fullName>
    </submittedName>
</protein>
<reference evidence="8 9" key="1">
    <citation type="submission" date="2016-04" db="EMBL/GenBank/DDBJ databases">
        <title>A degradative enzymes factory behind the ericoid mycorrhizal symbiosis.</title>
        <authorList>
            <consortium name="DOE Joint Genome Institute"/>
            <person name="Martino E."/>
            <person name="Morin E."/>
            <person name="Grelet G."/>
            <person name="Kuo A."/>
            <person name="Kohler A."/>
            <person name="Daghino S."/>
            <person name="Barry K."/>
            <person name="Choi C."/>
            <person name="Cichocki N."/>
            <person name="Clum A."/>
            <person name="Copeland A."/>
            <person name="Hainaut M."/>
            <person name="Haridas S."/>
            <person name="Labutti K."/>
            <person name="Lindquist E."/>
            <person name="Lipzen A."/>
            <person name="Khouja H.-R."/>
            <person name="Murat C."/>
            <person name="Ohm R."/>
            <person name="Olson A."/>
            <person name="Spatafora J."/>
            <person name="Veneault-Fourrey C."/>
            <person name="Henrissat B."/>
            <person name="Grigoriev I."/>
            <person name="Martin F."/>
            <person name="Perotto S."/>
        </authorList>
    </citation>
    <scope>NUCLEOTIDE SEQUENCE [LARGE SCALE GENOMIC DNA]</scope>
    <source>
        <strain evidence="8 9">F</strain>
    </source>
</reference>
<name>A0A2J6R1F8_HYAVF</name>
<dbReference type="GO" id="GO:0022857">
    <property type="term" value="F:transmembrane transporter activity"/>
    <property type="evidence" value="ECO:0007669"/>
    <property type="project" value="InterPro"/>
</dbReference>
<dbReference type="AlphaFoldDB" id="A0A2J6R1F8"/>
<feature type="transmembrane region" description="Helical" evidence="6">
    <location>
        <begin position="406"/>
        <end position="427"/>
    </location>
</feature>
<dbReference type="InterPro" id="IPR011701">
    <property type="entry name" value="MFS"/>
</dbReference>
<organism evidence="8 9">
    <name type="scientific">Hyaloscypha variabilis (strain UAMH 11265 / GT02V1 / F)</name>
    <name type="common">Meliniomyces variabilis</name>
    <dbReference type="NCBI Taxonomy" id="1149755"/>
    <lineage>
        <taxon>Eukaryota</taxon>
        <taxon>Fungi</taxon>
        <taxon>Dikarya</taxon>
        <taxon>Ascomycota</taxon>
        <taxon>Pezizomycotina</taxon>
        <taxon>Leotiomycetes</taxon>
        <taxon>Helotiales</taxon>
        <taxon>Hyaloscyphaceae</taxon>
        <taxon>Hyaloscypha</taxon>
        <taxon>Hyaloscypha variabilis</taxon>
    </lineage>
</organism>
<feature type="transmembrane region" description="Helical" evidence="6">
    <location>
        <begin position="115"/>
        <end position="135"/>
    </location>
</feature>
<feature type="transmembrane region" description="Helical" evidence="6">
    <location>
        <begin position="433"/>
        <end position="457"/>
    </location>
</feature>
<evidence type="ECO:0000256" key="1">
    <source>
        <dbReference type="ARBA" id="ARBA00004141"/>
    </source>
</evidence>
<dbReference type="OrthoDB" id="2985014at2759"/>
<evidence type="ECO:0000256" key="6">
    <source>
        <dbReference type="SAM" id="Phobius"/>
    </source>
</evidence>
<comment type="subcellular location">
    <subcellularLocation>
        <location evidence="1">Membrane</location>
        <topology evidence="1">Multi-pass membrane protein</topology>
    </subcellularLocation>
</comment>
<dbReference type="PANTHER" id="PTHR43791">
    <property type="entry name" value="PERMEASE-RELATED"/>
    <property type="match status" value="1"/>
</dbReference>
<keyword evidence="3 6" id="KW-0812">Transmembrane</keyword>
<sequence>MDTENSSMDAAKFTDEKLKNVEQDVCLYDDSAPKSKLEKRLLLKQDLIILPLLSMTFFFAYLDRGQIGNARIMGLQKSYNITNAQYFNCLMMFYVGYMIGEFPFALLLRITNPAYVYGTTIVAFGLFATCCIATTEYSALLGLRFLVGFAEAAAQTSFSYLGLWYKPNELAMRTAIFYGSTPLAGAVSGLISYGVQRNLDGVRGFLNWQWLFLIEGLPTMAWGLLVLCLCPSLPETVAKKGSMFFKREDECRLILHRTLAGRNVANAKIEVFQIWLALKDIRILLACLYIAAPALCVAAYGAFLPTFISEFGFDPLTTQLYTIIPYAFATITLFAACWGADHYKQKGLFLIGCLAISMTGFVLLLATTNKVALMAGTCFVASGAYAGVILGATWNIVNQGGYTKRAVASACSQIFIQCYSIISTQIYKQPPRFFLGHSVLLGLVSLGLLAAVANLLIMKKRNRDRDAQAAAFAQRDEVDPDMAKSYEELCGYHPRYRYVM</sequence>
<feature type="transmembrane region" description="Helical" evidence="6">
    <location>
        <begin position="41"/>
        <end position="62"/>
    </location>
</feature>
<evidence type="ECO:0000256" key="5">
    <source>
        <dbReference type="ARBA" id="ARBA00023136"/>
    </source>
</evidence>
<feature type="transmembrane region" description="Helical" evidence="6">
    <location>
        <begin position="283"/>
        <end position="303"/>
    </location>
</feature>
<evidence type="ECO:0000256" key="3">
    <source>
        <dbReference type="ARBA" id="ARBA00022692"/>
    </source>
</evidence>
<keyword evidence="4 6" id="KW-1133">Transmembrane helix</keyword>
<dbReference type="Gene3D" id="1.20.1250.20">
    <property type="entry name" value="MFS general substrate transporter like domains"/>
    <property type="match status" value="2"/>
</dbReference>
<dbReference type="EMBL" id="KZ613959">
    <property type="protein sequence ID" value="PMD32348.1"/>
    <property type="molecule type" value="Genomic_DNA"/>
</dbReference>
<dbReference type="InterPro" id="IPR020846">
    <property type="entry name" value="MFS_dom"/>
</dbReference>
<proteinExistence type="predicted"/>
<dbReference type="PANTHER" id="PTHR43791:SF36">
    <property type="entry name" value="TRANSPORTER, PUTATIVE (AFU_ORTHOLOGUE AFUA_6G08340)-RELATED"/>
    <property type="match status" value="1"/>
</dbReference>
<keyword evidence="2" id="KW-0813">Transport</keyword>
<feature type="transmembrane region" description="Helical" evidence="6">
    <location>
        <begin position="175"/>
        <end position="196"/>
    </location>
</feature>